<name>A0A2M6WLT9_9BACT</name>
<evidence type="ECO:0000313" key="1">
    <source>
        <dbReference type="EMBL" id="PIT93788.1"/>
    </source>
</evidence>
<reference evidence="2" key="1">
    <citation type="submission" date="2017-09" db="EMBL/GenBank/DDBJ databases">
        <title>Depth-based differentiation of microbial function through sediment-hosted aquifers and enrichment of novel symbionts in the deep terrestrial subsurface.</title>
        <authorList>
            <person name="Probst A.J."/>
            <person name="Ladd B."/>
            <person name="Jarett J.K."/>
            <person name="Geller-Mcgrath D.E."/>
            <person name="Sieber C.M.K."/>
            <person name="Emerson J.B."/>
            <person name="Anantharaman K."/>
            <person name="Thomas B.C."/>
            <person name="Malmstrom R."/>
            <person name="Stieglmeier M."/>
            <person name="Klingl A."/>
            <person name="Woyke T."/>
            <person name="Ryan C.M."/>
            <person name="Banfield J.F."/>
        </authorList>
    </citation>
    <scope>NUCLEOTIDE SEQUENCE [LARGE SCALE GENOMIC DNA]</scope>
</reference>
<protein>
    <submittedName>
        <fullName evidence="1">Uncharacterized protein</fullName>
    </submittedName>
</protein>
<dbReference type="Proteomes" id="UP000229335">
    <property type="component" value="Unassembled WGS sequence"/>
</dbReference>
<gene>
    <name evidence="1" type="ORF">COU00_02470</name>
</gene>
<proteinExistence type="predicted"/>
<organism evidence="1 2">
    <name type="scientific">Candidatus Falkowbacteria bacterium CG10_big_fil_rev_8_21_14_0_10_43_11</name>
    <dbReference type="NCBI Taxonomy" id="1974568"/>
    <lineage>
        <taxon>Bacteria</taxon>
        <taxon>Candidatus Falkowiibacteriota</taxon>
    </lineage>
</organism>
<evidence type="ECO:0000313" key="2">
    <source>
        <dbReference type="Proteomes" id="UP000229335"/>
    </source>
</evidence>
<dbReference type="EMBL" id="PFAS01000041">
    <property type="protein sequence ID" value="PIT93788.1"/>
    <property type="molecule type" value="Genomic_DNA"/>
</dbReference>
<sequence>MPQDWADYLNEILEKDKVESVQSVSAFVEKNQKMITDITVKLQRLLDGYLDQDIDKEIYRGEKAKLLSEKKSLEE</sequence>
<accession>A0A2M6WLT9</accession>
<comment type="caution">
    <text evidence="1">The sequence shown here is derived from an EMBL/GenBank/DDBJ whole genome shotgun (WGS) entry which is preliminary data.</text>
</comment>
<dbReference type="AlphaFoldDB" id="A0A2M6WLT9"/>